<reference evidence="2 3" key="1">
    <citation type="journal article" date="2014" name="Proc. Natl. Acad. Sci. U.S.A.">
        <title>Trajectory and genomic determinants of fungal-pathogen speciation and host adaptation.</title>
        <authorList>
            <person name="Hu X."/>
            <person name="Xiao G."/>
            <person name="Zheng P."/>
            <person name="Shang Y."/>
            <person name="Su Y."/>
            <person name="Zhang X."/>
            <person name="Liu X."/>
            <person name="Zhan S."/>
            <person name="St Leger R.J."/>
            <person name="Wang C."/>
        </authorList>
    </citation>
    <scope>NUCLEOTIDE SEQUENCE [LARGE SCALE GENOMIC DNA]</scope>
    <source>
        <strain evidence="2 3">ARSEF 1941</strain>
    </source>
</reference>
<gene>
    <name evidence="2" type="ORF">MAM_00177</name>
</gene>
<dbReference type="GeneID" id="63734632"/>
<dbReference type="OrthoDB" id="4900624at2759"/>
<accession>A0A0B2X7B1</accession>
<dbReference type="AlphaFoldDB" id="A0A0B2X7B1"/>
<sequence>MTRPSIIRAGMFCIQYLSAWSPGLFPTHRLRHAMDRGPWTVVLRSPLTPGRRRRRRRGRLSRFQPGRCLLATAHAGLLQVVRAVHATRAVHAAQAVLRRSSAFQPPAQLARSSHHTLDLQDHVAPSAKDHHPSHPHVSGTPPGAPGLSIAPHQAETLREVALETAVAEARSPSVSSVNGKADHDTSQLLRQHDADDHSAVATHDVAAGGLGIEMYHGHQQDALAIAQNGGLTPADEDDLDGDGDDLDDDLMDKISSSPSIEDAAWPRRDSSLASLPRQMEIANNPPEMVEPVAAGCVNLEQAFPAPETSVSPHSKPESVAEWQHRSDSRRQYAGSSFGRGRGQDRDEKCESLTELEVGRLNRATSQEADCPPCAIADWPGHSARLTKA</sequence>
<dbReference type="GO" id="GO:0008104">
    <property type="term" value="P:intracellular protein localization"/>
    <property type="evidence" value="ECO:0007669"/>
    <property type="project" value="TreeGrafter"/>
</dbReference>
<dbReference type="PANTHER" id="PTHR47775:SF1">
    <property type="entry name" value="BUD SITE SELECTION PROTEIN 14"/>
    <property type="match status" value="1"/>
</dbReference>
<evidence type="ECO:0000313" key="2">
    <source>
        <dbReference type="EMBL" id="KHO01176.1"/>
    </source>
</evidence>
<dbReference type="GO" id="GO:0015630">
    <property type="term" value="C:microtubule cytoskeleton"/>
    <property type="evidence" value="ECO:0007669"/>
    <property type="project" value="TreeGrafter"/>
</dbReference>
<dbReference type="GO" id="GO:0051286">
    <property type="term" value="C:cell tip"/>
    <property type="evidence" value="ECO:0007669"/>
    <property type="project" value="TreeGrafter"/>
</dbReference>
<name>A0A0B2X7B1_METAS</name>
<evidence type="ECO:0000256" key="1">
    <source>
        <dbReference type="SAM" id="MobiDB-lite"/>
    </source>
</evidence>
<protein>
    <submittedName>
        <fullName evidence="2">SH3 domain containing protein</fullName>
    </submittedName>
</protein>
<dbReference type="InterPro" id="IPR053039">
    <property type="entry name" value="Polarity_Bud-Selection_Reg"/>
</dbReference>
<comment type="caution">
    <text evidence="2">The sequence shown here is derived from an EMBL/GenBank/DDBJ whole genome shotgun (WGS) entry which is preliminary data.</text>
</comment>
<dbReference type="EMBL" id="AZHE01000001">
    <property type="protein sequence ID" value="KHO01176.1"/>
    <property type="molecule type" value="Genomic_DNA"/>
</dbReference>
<dbReference type="GO" id="GO:0030950">
    <property type="term" value="P:establishment or maintenance of actin cytoskeleton polarity"/>
    <property type="evidence" value="ECO:0007669"/>
    <property type="project" value="TreeGrafter"/>
</dbReference>
<keyword evidence="3" id="KW-1185">Reference proteome</keyword>
<feature type="region of interest" description="Disordered" evidence="1">
    <location>
        <begin position="360"/>
        <end position="388"/>
    </location>
</feature>
<feature type="compositionally biased region" description="Acidic residues" evidence="1">
    <location>
        <begin position="234"/>
        <end position="250"/>
    </location>
</feature>
<dbReference type="Proteomes" id="UP000030816">
    <property type="component" value="Unassembled WGS sequence"/>
</dbReference>
<dbReference type="HOGENOM" id="CLU_711895_0_0_1"/>
<proteinExistence type="predicted"/>
<feature type="region of interest" description="Disordered" evidence="1">
    <location>
        <begin position="124"/>
        <end position="149"/>
    </location>
</feature>
<organism evidence="2 3">
    <name type="scientific">Metarhizium album (strain ARSEF 1941)</name>
    <dbReference type="NCBI Taxonomy" id="1081103"/>
    <lineage>
        <taxon>Eukaryota</taxon>
        <taxon>Fungi</taxon>
        <taxon>Dikarya</taxon>
        <taxon>Ascomycota</taxon>
        <taxon>Pezizomycotina</taxon>
        <taxon>Sordariomycetes</taxon>
        <taxon>Hypocreomycetidae</taxon>
        <taxon>Hypocreales</taxon>
        <taxon>Clavicipitaceae</taxon>
        <taxon>Metarhizium</taxon>
    </lineage>
</organism>
<feature type="compositionally biased region" description="Basic and acidic residues" evidence="1">
    <location>
        <begin position="314"/>
        <end position="330"/>
    </location>
</feature>
<feature type="region of interest" description="Disordered" evidence="1">
    <location>
        <begin position="230"/>
        <end position="267"/>
    </location>
</feature>
<feature type="region of interest" description="Disordered" evidence="1">
    <location>
        <begin position="305"/>
        <end position="347"/>
    </location>
</feature>
<evidence type="ECO:0000313" key="3">
    <source>
        <dbReference type="Proteomes" id="UP000030816"/>
    </source>
</evidence>
<dbReference type="STRING" id="1081103.A0A0B2X7B1"/>
<dbReference type="RefSeq" id="XP_040682241.1">
    <property type="nucleotide sequence ID" value="XM_040818977.1"/>
</dbReference>
<dbReference type="PANTHER" id="PTHR47775">
    <property type="entry name" value="BUD SITE SELECTION PROTEIN 14"/>
    <property type="match status" value="1"/>
</dbReference>